<evidence type="ECO:0000313" key="2">
    <source>
        <dbReference type="Proteomes" id="UP000240971"/>
    </source>
</evidence>
<proteinExistence type="predicted"/>
<comment type="caution">
    <text evidence="1">The sequence shown here is derived from an EMBL/GenBank/DDBJ whole genome shotgun (WGS) entry which is preliminary data.</text>
</comment>
<dbReference type="Proteomes" id="UP000240971">
    <property type="component" value="Unassembled WGS sequence"/>
</dbReference>
<organism evidence="1 2">
    <name type="scientific">Chitinophaga niastensis</name>
    <dbReference type="NCBI Taxonomy" id="536980"/>
    <lineage>
        <taxon>Bacteria</taxon>
        <taxon>Pseudomonadati</taxon>
        <taxon>Bacteroidota</taxon>
        <taxon>Chitinophagia</taxon>
        <taxon>Chitinophagales</taxon>
        <taxon>Chitinophagaceae</taxon>
        <taxon>Chitinophaga</taxon>
    </lineage>
</organism>
<dbReference type="EMBL" id="PYAW01000008">
    <property type="protein sequence ID" value="PSL43416.1"/>
    <property type="molecule type" value="Genomic_DNA"/>
</dbReference>
<dbReference type="AlphaFoldDB" id="A0A2P8HB05"/>
<gene>
    <name evidence="1" type="ORF">CLV51_108105</name>
</gene>
<reference evidence="1 2" key="1">
    <citation type="submission" date="2018-03" db="EMBL/GenBank/DDBJ databases">
        <title>Genomic Encyclopedia of Archaeal and Bacterial Type Strains, Phase II (KMG-II): from individual species to whole genera.</title>
        <authorList>
            <person name="Goeker M."/>
        </authorList>
    </citation>
    <scope>NUCLEOTIDE SEQUENCE [LARGE SCALE GENOMIC DNA]</scope>
    <source>
        <strain evidence="1 2">DSM 24859</strain>
    </source>
</reference>
<accession>A0A2P8HB05</accession>
<sequence length="184" mass="21616">MTISPIWNHLIPQTTHSKRVCINCGSNPYRTAKAPAANDYVYRPFREMPMRFYQVPKLYPWLDIDRLEEDELRQICDLLVTRPGKGDLNKRTFTRFMRYHHVPVIAAYGTNRIYLHDGRSIRDPNSETRLLAPTSISFSDDGYASIMPVGVRYSVNLLFVESRVFYRKLARYTQLPRLEVTERL</sequence>
<name>A0A2P8HB05_CHINA</name>
<keyword evidence="2" id="KW-1185">Reference proteome</keyword>
<protein>
    <submittedName>
        <fullName evidence="1">Uncharacterized protein</fullName>
    </submittedName>
</protein>
<evidence type="ECO:0000313" key="1">
    <source>
        <dbReference type="EMBL" id="PSL43416.1"/>
    </source>
</evidence>